<geneLocation type="plasmid" evidence="2">
    <name>pMG2_SR198</name>
</geneLocation>
<feature type="region of interest" description="Disordered" evidence="1">
    <location>
        <begin position="45"/>
        <end position="70"/>
    </location>
</feature>
<protein>
    <submittedName>
        <fullName evidence="2">Uncharacterized protein</fullName>
    </submittedName>
</protein>
<evidence type="ECO:0000256" key="1">
    <source>
        <dbReference type="SAM" id="MobiDB-lite"/>
    </source>
</evidence>
<organism evidence="2">
    <name type="scientific">Pseudomonas syringae pv. actinidiae</name>
    <dbReference type="NCBI Taxonomy" id="103796"/>
    <lineage>
        <taxon>Bacteria</taxon>
        <taxon>Pseudomonadati</taxon>
        <taxon>Pseudomonadota</taxon>
        <taxon>Gammaproteobacteria</taxon>
        <taxon>Pseudomonadales</taxon>
        <taxon>Pseudomonadaceae</taxon>
        <taxon>Pseudomonas</taxon>
        <taxon>Pseudomonas syringae</taxon>
    </lineage>
</organism>
<evidence type="ECO:0000313" key="2">
    <source>
        <dbReference type="EMBL" id="AMW88385.1"/>
    </source>
</evidence>
<feature type="region of interest" description="Disordered" evidence="1">
    <location>
        <begin position="1"/>
        <end position="20"/>
    </location>
</feature>
<dbReference type="AlphaFoldDB" id="A0A286K011"/>
<feature type="compositionally biased region" description="Polar residues" evidence="1">
    <location>
        <begin position="58"/>
        <end position="70"/>
    </location>
</feature>
<dbReference type="EMBL" id="KU950310">
    <property type="protein sequence ID" value="AMW88385.1"/>
    <property type="molecule type" value="Genomic_DNA"/>
</dbReference>
<reference evidence="2" key="1">
    <citation type="submission" date="2016-03" db="EMBL/GenBank/DDBJ databases">
        <title>The evolution of Pseudomonas syringe pv. actinidiae in New Zealand.</title>
        <authorList>
            <person name="Butler M.I."/>
            <person name="Taiaroa G."/>
            <person name="Stockwell P."/>
            <person name="Lamont I."/>
            <person name="Poulter R."/>
        </authorList>
    </citation>
    <scope>NUCLEOTIDE SEQUENCE</scope>
    <source>
        <strain evidence="2">SR198</strain>
        <plasmid evidence="2">pMG2_SR198</plasmid>
    </source>
</reference>
<accession>A0A286K011</accession>
<keyword evidence="2" id="KW-0614">Plasmid</keyword>
<sequence length="70" mass="8169">MKNLVSREPWWELPPKPGQNESDCSWGYLELYDDGSFRFDITQTPSDEEIRHRRGCRSNPNREGLSAQNA</sequence>
<proteinExistence type="predicted"/>
<name>A0A286K011_PSESF</name>